<dbReference type="InParanoid" id="A0A0N7KGT6"/>
<keyword evidence="2" id="KW-0472">Membrane</keyword>
<evidence type="ECO:0000313" key="3">
    <source>
        <dbReference type="EMBL" id="BAS82921.1"/>
    </source>
</evidence>
<dbReference type="Proteomes" id="UP000059680">
    <property type="component" value="Chromosome 3"/>
</dbReference>
<feature type="region of interest" description="Disordered" evidence="1">
    <location>
        <begin position="1"/>
        <end position="23"/>
    </location>
</feature>
<feature type="compositionally biased region" description="Basic and acidic residues" evidence="1">
    <location>
        <begin position="8"/>
        <end position="19"/>
    </location>
</feature>
<evidence type="ECO:0000313" key="4">
    <source>
        <dbReference type="Proteomes" id="UP000059680"/>
    </source>
</evidence>
<name>A0A0N7KGT6_ORYSJ</name>
<dbReference type="EMBL" id="AP014959">
    <property type="protein sequence ID" value="BAS82921.1"/>
    <property type="molecule type" value="Genomic_DNA"/>
</dbReference>
<dbReference type="PaxDb" id="39947-A0A0N7KGT6"/>
<dbReference type="AlphaFoldDB" id="A0A0N7KGT6"/>
<reference evidence="3 4" key="3">
    <citation type="journal article" date="2013" name="Rice">
        <title>Improvement of the Oryza sativa Nipponbare reference genome using next generation sequence and optical map data.</title>
        <authorList>
            <person name="Kawahara Y."/>
            <person name="de la Bastide M."/>
            <person name="Hamilton J.P."/>
            <person name="Kanamori H."/>
            <person name="McCombie W.R."/>
            <person name="Ouyang S."/>
            <person name="Schwartz D.C."/>
            <person name="Tanaka T."/>
            <person name="Wu J."/>
            <person name="Zhou S."/>
            <person name="Childs K.L."/>
            <person name="Davidson R.M."/>
            <person name="Lin H."/>
            <person name="Quesada-Ocampo L."/>
            <person name="Vaillancourt B."/>
            <person name="Sakai H."/>
            <person name="Lee S.S."/>
            <person name="Kim J."/>
            <person name="Numa H."/>
            <person name="Itoh T."/>
            <person name="Buell C.R."/>
            <person name="Matsumoto T."/>
        </authorList>
    </citation>
    <scope>NUCLEOTIDE SEQUENCE [LARGE SCALE GENOMIC DNA]</scope>
    <source>
        <strain evidence="4">cv. Nipponbare</strain>
    </source>
</reference>
<dbReference type="Gramene" id="Os03t0211850-00">
    <property type="protein sequence ID" value="Os03t0211850-00"/>
    <property type="gene ID" value="Os03g0211850"/>
</dbReference>
<organism evidence="3 4">
    <name type="scientific">Oryza sativa subsp. japonica</name>
    <name type="common">Rice</name>
    <dbReference type="NCBI Taxonomy" id="39947"/>
    <lineage>
        <taxon>Eukaryota</taxon>
        <taxon>Viridiplantae</taxon>
        <taxon>Streptophyta</taxon>
        <taxon>Embryophyta</taxon>
        <taxon>Tracheophyta</taxon>
        <taxon>Spermatophyta</taxon>
        <taxon>Magnoliopsida</taxon>
        <taxon>Liliopsida</taxon>
        <taxon>Poales</taxon>
        <taxon>Poaceae</taxon>
        <taxon>BOP clade</taxon>
        <taxon>Oryzoideae</taxon>
        <taxon>Oryzeae</taxon>
        <taxon>Oryzinae</taxon>
        <taxon>Oryza</taxon>
        <taxon>Oryza sativa</taxon>
    </lineage>
</organism>
<reference evidence="3 4" key="2">
    <citation type="journal article" date="2013" name="Plant Cell Physiol.">
        <title>Rice Annotation Project Database (RAP-DB): an integrative and interactive database for rice genomics.</title>
        <authorList>
            <person name="Sakai H."/>
            <person name="Lee S.S."/>
            <person name="Tanaka T."/>
            <person name="Numa H."/>
            <person name="Kim J."/>
            <person name="Kawahara Y."/>
            <person name="Wakimoto H."/>
            <person name="Yang C.C."/>
            <person name="Iwamoto M."/>
            <person name="Abe T."/>
            <person name="Yamada Y."/>
            <person name="Muto A."/>
            <person name="Inokuchi H."/>
            <person name="Ikemura T."/>
            <person name="Matsumoto T."/>
            <person name="Sasaki T."/>
            <person name="Itoh T."/>
        </authorList>
    </citation>
    <scope>NUCLEOTIDE SEQUENCE [LARGE SCALE GENOMIC DNA]</scope>
    <source>
        <strain evidence="4">cv. Nipponbare</strain>
    </source>
</reference>
<protein>
    <submittedName>
        <fullName evidence="3">Os03g0211850 protein</fullName>
    </submittedName>
</protein>
<evidence type="ECO:0000256" key="2">
    <source>
        <dbReference type="SAM" id="Phobius"/>
    </source>
</evidence>
<keyword evidence="4" id="KW-1185">Reference proteome</keyword>
<reference evidence="4" key="1">
    <citation type="journal article" date="2005" name="Nature">
        <title>The map-based sequence of the rice genome.</title>
        <authorList>
            <consortium name="International rice genome sequencing project (IRGSP)"/>
            <person name="Matsumoto T."/>
            <person name="Wu J."/>
            <person name="Kanamori H."/>
            <person name="Katayose Y."/>
            <person name="Fujisawa M."/>
            <person name="Namiki N."/>
            <person name="Mizuno H."/>
            <person name="Yamamoto K."/>
            <person name="Antonio B.A."/>
            <person name="Baba T."/>
            <person name="Sakata K."/>
            <person name="Nagamura Y."/>
            <person name="Aoki H."/>
            <person name="Arikawa K."/>
            <person name="Arita K."/>
            <person name="Bito T."/>
            <person name="Chiden Y."/>
            <person name="Fujitsuka N."/>
            <person name="Fukunaka R."/>
            <person name="Hamada M."/>
            <person name="Harada C."/>
            <person name="Hayashi A."/>
            <person name="Hijishita S."/>
            <person name="Honda M."/>
            <person name="Hosokawa S."/>
            <person name="Ichikawa Y."/>
            <person name="Idonuma A."/>
            <person name="Iijima M."/>
            <person name="Ikeda M."/>
            <person name="Ikeno M."/>
            <person name="Ito K."/>
            <person name="Ito S."/>
            <person name="Ito T."/>
            <person name="Ito Y."/>
            <person name="Ito Y."/>
            <person name="Iwabuchi A."/>
            <person name="Kamiya K."/>
            <person name="Karasawa W."/>
            <person name="Kurita K."/>
            <person name="Katagiri S."/>
            <person name="Kikuta A."/>
            <person name="Kobayashi H."/>
            <person name="Kobayashi N."/>
            <person name="Machita K."/>
            <person name="Maehara T."/>
            <person name="Masukawa M."/>
            <person name="Mizubayashi T."/>
            <person name="Mukai Y."/>
            <person name="Nagasaki H."/>
            <person name="Nagata Y."/>
            <person name="Naito S."/>
            <person name="Nakashima M."/>
            <person name="Nakama Y."/>
            <person name="Nakamichi Y."/>
            <person name="Nakamura M."/>
            <person name="Meguro A."/>
            <person name="Negishi M."/>
            <person name="Ohta I."/>
            <person name="Ohta T."/>
            <person name="Okamoto M."/>
            <person name="Ono N."/>
            <person name="Saji S."/>
            <person name="Sakaguchi M."/>
            <person name="Sakai K."/>
            <person name="Shibata M."/>
            <person name="Shimokawa T."/>
            <person name="Song J."/>
            <person name="Takazaki Y."/>
            <person name="Terasawa K."/>
            <person name="Tsugane M."/>
            <person name="Tsuji K."/>
            <person name="Ueda S."/>
            <person name="Waki K."/>
            <person name="Yamagata H."/>
            <person name="Yamamoto M."/>
            <person name="Yamamoto S."/>
            <person name="Yamane H."/>
            <person name="Yoshiki S."/>
            <person name="Yoshihara R."/>
            <person name="Yukawa K."/>
            <person name="Zhong H."/>
            <person name="Yano M."/>
            <person name="Yuan Q."/>
            <person name="Ouyang S."/>
            <person name="Liu J."/>
            <person name="Jones K.M."/>
            <person name="Gansberger K."/>
            <person name="Moffat K."/>
            <person name="Hill J."/>
            <person name="Bera J."/>
            <person name="Fadrosh D."/>
            <person name="Jin S."/>
            <person name="Johri S."/>
            <person name="Kim M."/>
            <person name="Overton L."/>
            <person name="Reardon M."/>
            <person name="Tsitrin T."/>
            <person name="Vuong H."/>
            <person name="Weaver B."/>
            <person name="Ciecko A."/>
            <person name="Tallon L."/>
            <person name="Jackson J."/>
            <person name="Pai G."/>
            <person name="Aken S.V."/>
            <person name="Utterback T."/>
            <person name="Reidmuller S."/>
            <person name="Feldblyum T."/>
            <person name="Hsiao J."/>
            <person name="Zismann V."/>
            <person name="Iobst S."/>
            <person name="de Vazeille A.R."/>
            <person name="Buell C.R."/>
            <person name="Ying K."/>
            <person name="Li Y."/>
            <person name="Lu T."/>
            <person name="Huang Y."/>
            <person name="Zhao Q."/>
            <person name="Feng Q."/>
            <person name="Zhang L."/>
            <person name="Zhu J."/>
            <person name="Weng Q."/>
            <person name="Mu J."/>
            <person name="Lu Y."/>
            <person name="Fan D."/>
            <person name="Liu Y."/>
            <person name="Guan J."/>
            <person name="Zhang Y."/>
            <person name="Yu S."/>
            <person name="Liu X."/>
            <person name="Zhang Y."/>
            <person name="Hong G."/>
            <person name="Han B."/>
            <person name="Choisne N."/>
            <person name="Demange N."/>
            <person name="Orjeda G."/>
            <person name="Samain S."/>
            <person name="Cattolico L."/>
            <person name="Pelletier E."/>
            <person name="Couloux A."/>
            <person name="Segurens B."/>
            <person name="Wincker P."/>
            <person name="D'Hont A."/>
            <person name="Scarpelli C."/>
            <person name="Weissenbach J."/>
            <person name="Salanoubat M."/>
            <person name="Quetier F."/>
            <person name="Yu Y."/>
            <person name="Kim H.R."/>
            <person name="Rambo T."/>
            <person name="Currie J."/>
            <person name="Collura K."/>
            <person name="Luo M."/>
            <person name="Yang T."/>
            <person name="Ammiraju J.S.S."/>
            <person name="Engler F."/>
            <person name="Soderlund C."/>
            <person name="Wing R.A."/>
            <person name="Palmer L.E."/>
            <person name="de la Bastide M."/>
            <person name="Spiegel L."/>
            <person name="Nascimento L."/>
            <person name="Zutavern T."/>
            <person name="O'Shaughnessy A."/>
            <person name="Dike S."/>
            <person name="Dedhia N."/>
            <person name="Preston R."/>
            <person name="Balija V."/>
            <person name="McCombie W.R."/>
            <person name="Chow T."/>
            <person name="Chen H."/>
            <person name="Chung M."/>
            <person name="Chen C."/>
            <person name="Shaw J."/>
            <person name="Wu H."/>
            <person name="Hsiao K."/>
            <person name="Chao Y."/>
            <person name="Chu M."/>
            <person name="Cheng C."/>
            <person name="Hour A."/>
            <person name="Lee P."/>
            <person name="Lin S."/>
            <person name="Lin Y."/>
            <person name="Liou J."/>
            <person name="Liu S."/>
            <person name="Hsing Y."/>
            <person name="Raghuvanshi S."/>
            <person name="Mohanty A."/>
            <person name="Bharti A.K."/>
            <person name="Gaur A."/>
            <person name="Gupta V."/>
            <person name="Kumar D."/>
            <person name="Ravi V."/>
            <person name="Vij S."/>
            <person name="Kapur A."/>
            <person name="Khurana P."/>
            <person name="Khurana P."/>
            <person name="Khurana J.P."/>
            <person name="Tyagi A.K."/>
            <person name="Gaikwad K."/>
            <person name="Singh A."/>
            <person name="Dalal V."/>
            <person name="Srivastava S."/>
            <person name="Dixit A."/>
            <person name="Pal A.K."/>
            <person name="Ghazi I.A."/>
            <person name="Yadav M."/>
            <person name="Pandit A."/>
            <person name="Bhargava A."/>
            <person name="Sureshbabu K."/>
            <person name="Batra K."/>
            <person name="Sharma T.R."/>
            <person name="Mohapatra T."/>
            <person name="Singh N.K."/>
            <person name="Messing J."/>
            <person name="Nelson A.B."/>
            <person name="Fuks G."/>
            <person name="Kavchok S."/>
            <person name="Keizer G."/>
            <person name="Linton E."/>
            <person name="Llaca V."/>
            <person name="Song R."/>
            <person name="Tanyolac B."/>
            <person name="Young S."/>
            <person name="Ho-Il K."/>
            <person name="Hahn J.H."/>
            <person name="Sangsakoo G."/>
            <person name="Vanavichit A."/>
            <person name="de Mattos Luiz.A.T."/>
            <person name="Zimmer P.D."/>
            <person name="Malone G."/>
            <person name="Dellagostin O."/>
            <person name="de Oliveira A.C."/>
            <person name="Bevan M."/>
            <person name="Bancroft I."/>
            <person name="Minx P."/>
            <person name="Cordum H."/>
            <person name="Wilson R."/>
            <person name="Cheng Z."/>
            <person name="Jin W."/>
            <person name="Jiang J."/>
            <person name="Leong S.A."/>
            <person name="Iwama H."/>
            <person name="Gojobori T."/>
            <person name="Itoh T."/>
            <person name="Niimura Y."/>
            <person name="Fujii Y."/>
            <person name="Habara T."/>
            <person name="Sakai H."/>
            <person name="Sato Y."/>
            <person name="Wilson G."/>
            <person name="Kumar K."/>
            <person name="McCouch S."/>
            <person name="Juretic N."/>
            <person name="Hoen D."/>
            <person name="Wright S."/>
            <person name="Bruskiewich R."/>
            <person name="Bureau T."/>
            <person name="Miyao A."/>
            <person name="Hirochika H."/>
            <person name="Nishikawa T."/>
            <person name="Kadowaki K."/>
            <person name="Sugiura M."/>
            <person name="Burr B."/>
            <person name="Sasaki T."/>
        </authorList>
    </citation>
    <scope>NUCLEOTIDE SEQUENCE [LARGE SCALE GENOMIC DNA]</scope>
    <source>
        <strain evidence="4">cv. Nipponbare</strain>
    </source>
</reference>
<evidence type="ECO:0000256" key="1">
    <source>
        <dbReference type="SAM" id="MobiDB-lite"/>
    </source>
</evidence>
<accession>A0A0N7KGT6</accession>
<keyword evidence="2" id="KW-1133">Transmembrane helix</keyword>
<proteinExistence type="predicted"/>
<feature type="transmembrane region" description="Helical" evidence="2">
    <location>
        <begin position="57"/>
        <end position="83"/>
    </location>
</feature>
<keyword evidence="2" id="KW-0812">Transmembrane</keyword>
<gene>
    <name evidence="3" type="ordered locus">Os03g0211850</name>
    <name evidence="3" type="ORF">OSNPB_030211850</name>
</gene>
<sequence>MEGDAMEEERNQRTEREGAEQVGLNNQGVEAFRALASPTATPHQPLPRRARTAHPPVLSFSFFSLSFLFTFFFHFFLSFFLLVSV</sequence>